<dbReference type="AlphaFoldDB" id="A0A0E0PBK8"/>
<reference evidence="2" key="1">
    <citation type="submission" date="2013-06" db="EMBL/GenBank/DDBJ databases">
        <authorList>
            <person name="Zhao Q."/>
        </authorList>
    </citation>
    <scope>NUCLEOTIDE SEQUENCE</scope>
    <source>
        <strain evidence="2">cv. W1943</strain>
    </source>
</reference>
<dbReference type="Gramene" id="ORUFI04G20230.1">
    <property type="protein sequence ID" value="ORUFI04G20230.1"/>
    <property type="gene ID" value="ORUFI04G20230"/>
</dbReference>
<accession>A0A0E0PBK8</accession>
<dbReference type="Proteomes" id="UP000008022">
    <property type="component" value="Unassembled WGS sequence"/>
</dbReference>
<protein>
    <submittedName>
        <fullName evidence="1">Uncharacterized protein</fullName>
    </submittedName>
</protein>
<evidence type="ECO:0000313" key="1">
    <source>
        <dbReference type="EnsemblPlants" id="ORUFI04G20230.1"/>
    </source>
</evidence>
<organism evidence="1 2">
    <name type="scientific">Oryza rufipogon</name>
    <name type="common">Brownbeard rice</name>
    <name type="synonym">Asian wild rice</name>
    <dbReference type="NCBI Taxonomy" id="4529"/>
    <lineage>
        <taxon>Eukaryota</taxon>
        <taxon>Viridiplantae</taxon>
        <taxon>Streptophyta</taxon>
        <taxon>Embryophyta</taxon>
        <taxon>Tracheophyta</taxon>
        <taxon>Spermatophyta</taxon>
        <taxon>Magnoliopsida</taxon>
        <taxon>Liliopsida</taxon>
        <taxon>Poales</taxon>
        <taxon>Poaceae</taxon>
        <taxon>BOP clade</taxon>
        <taxon>Oryzoideae</taxon>
        <taxon>Oryzeae</taxon>
        <taxon>Oryzinae</taxon>
        <taxon>Oryza</taxon>
    </lineage>
</organism>
<dbReference type="HOGENOM" id="CLU_2310737_0_0_1"/>
<dbReference type="EnsemblPlants" id="ORUFI04G20230.1">
    <property type="protein sequence ID" value="ORUFI04G20230.1"/>
    <property type="gene ID" value="ORUFI04G20230"/>
</dbReference>
<keyword evidence="2" id="KW-1185">Reference proteome</keyword>
<evidence type="ECO:0000313" key="2">
    <source>
        <dbReference type="Proteomes" id="UP000008022"/>
    </source>
</evidence>
<reference evidence="1" key="2">
    <citation type="submission" date="2015-06" db="UniProtKB">
        <authorList>
            <consortium name="EnsemblPlants"/>
        </authorList>
    </citation>
    <scope>IDENTIFICATION</scope>
</reference>
<proteinExistence type="predicted"/>
<name>A0A0E0PBK8_ORYRU</name>
<sequence>MVPVTFNVVASLGTMDATVLINASGSCIHGQVLPLILSSYHLPWPLRDQQRPGRGGDETRIHAALLPLLDEAPDPRFLLPVVGVAPQDMEGPISAGSSSA</sequence>